<accession>A0A1U7Z959</accession>
<protein>
    <submittedName>
        <fullName evidence="3">Uncharacterized protein LOC104592347</fullName>
    </submittedName>
</protein>
<feature type="region of interest" description="Disordered" evidence="1">
    <location>
        <begin position="15"/>
        <end position="88"/>
    </location>
</feature>
<dbReference type="KEGG" id="nnu:104592347"/>
<feature type="compositionally biased region" description="Polar residues" evidence="1">
    <location>
        <begin position="29"/>
        <end position="38"/>
    </location>
</feature>
<proteinExistence type="predicted"/>
<sequence>MATTFLSFQPAGIQACASSGRRKPDSCSRKASSSNSLTPFFVCSSHPDHAEDNSSNNDSSDASTKKTNESETHYKAAKARSRFPPGCFTEEKARQLRMKTMKNANFHDIMYHSAIASRLASDPPNRANEEGSPDSNEG</sequence>
<dbReference type="GeneID" id="104592347"/>
<evidence type="ECO:0000313" key="2">
    <source>
        <dbReference type="Proteomes" id="UP000189703"/>
    </source>
</evidence>
<feature type="compositionally biased region" description="Basic and acidic residues" evidence="1">
    <location>
        <begin position="63"/>
        <end position="74"/>
    </location>
</feature>
<reference evidence="3" key="1">
    <citation type="submission" date="2025-08" db="UniProtKB">
        <authorList>
            <consortium name="RefSeq"/>
        </authorList>
    </citation>
    <scope>IDENTIFICATION</scope>
</reference>
<dbReference type="FunCoup" id="A0A1U7Z959">
    <property type="interactions" value="633"/>
</dbReference>
<dbReference type="OrthoDB" id="1913905at2759"/>
<evidence type="ECO:0000256" key="1">
    <source>
        <dbReference type="SAM" id="MobiDB-lite"/>
    </source>
</evidence>
<dbReference type="PANTHER" id="PTHR34198">
    <property type="entry name" value="OS01G0175100 PROTEIN"/>
    <property type="match status" value="1"/>
</dbReference>
<dbReference type="PANTHER" id="PTHR34198:SF1">
    <property type="entry name" value="OS01G0104300 PROTEIN"/>
    <property type="match status" value="1"/>
</dbReference>
<evidence type="ECO:0000313" key="3">
    <source>
        <dbReference type="RefSeq" id="XP_010249977.1"/>
    </source>
</evidence>
<dbReference type="Proteomes" id="UP000189703">
    <property type="component" value="Unplaced"/>
</dbReference>
<keyword evidence="2" id="KW-1185">Reference proteome</keyword>
<dbReference type="AlphaFoldDB" id="A0A1U7Z959"/>
<name>A0A1U7Z959_NELNU</name>
<organism evidence="2 3">
    <name type="scientific">Nelumbo nucifera</name>
    <name type="common">Sacred lotus</name>
    <dbReference type="NCBI Taxonomy" id="4432"/>
    <lineage>
        <taxon>Eukaryota</taxon>
        <taxon>Viridiplantae</taxon>
        <taxon>Streptophyta</taxon>
        <taxon>Embryophyta</taxon>
        <taxon>Tracheophyta</taxon>
        <taxon>Spermatophyta</taxon>
        <taxon>Magnoliopsida</taxon>
        <taxon>Proteales</taxon>
        <taxon>Nelumbonaceae</taxon>
        <taxon>Nelumbo</taxon>
    </lineage>
</organism>
<dbReference type="eggNOG" id="ENOG502S79U">
    <property type="taxonomic scope" value="Eukaryota"/>
</dbReference>
<dbReference type="OMA" id="WSSNPEY"/>
<feature type="region of interest" description="Disordered" evidence="1">
    <location>
        <begin position="117"/>
        <end position="138"/>
    </location>
</feature>
<gene>
    <name evidence="3" type="primary">LOC104592347</name>
</gene>
<dbReference type="RefSeq" id="XP_010249977.1">
    <property type="nucleotide sequence ID" value="XM_010251675.2"/>
</dbReference>